<dbReference type="EMBL" id="KN831791">
    <property type="protein sequence ID" value="KIM38408.1"/>
    <property type="molecule type" value="Genomic_DNA"/>
</dbReference>
<protein>
    <recommendedName>
        <fullName evidence="2">DUF6534 domain-containing protein</fullName>
    </recommendedName>
</protein>
<proteinExistence type="predicted"/>
<reference evidence="4" key="2">
    <citation type="submission" date="2015-01" db="EMBL/GenBank/DDBJ databases">
        <title>Evolutionary Origins and Diversification of the Mycorrhizal Mutualists.</title>
        <authorList>
            <consortium name="DOE Joint Genome Institute"/>
            <consortium name="Mycorrhizal Genomics Consortium"/>
            <person name="Kohler A."/>
            <person name="Kuo A."/>
            <person name="Nagy L.G."/>
            <person name="Floudas D."/>
            <person name="Copeland A."/>
            <person name="Barry K.W."/>
            <person name="Cichocki N."/>
            <person name="Veneault-Fourrey C."/>
            <person name="LaButti K."/>
            <person name="Lindquist E.A."/>
            <person name="Lipzen A."/>
            <person name="Lundell T."/>
            <person name="Morin E."/>
            <person name="Murat C."/>
            <person name="Riley R."/>
            <person name="Ohm R."/>
            <person name="Sun H."/>
            <person name="Tunlid A."/>
            <person name="Henrissat B."/>
            <person name="Grigoriev I.V."/>
            <person name="Hibbett D.S."/>
            <person name="Martin F."/>
        </authorList>
    </citation>
    <scope>NUCLEOTIDE SEQUENCE [LARGE SCALE GENOMIC DNA]</scope>
    <source>
        <strain evidence="4">h7</strain>
    </source>
</reference>
<evidence type="ECO:0000256" key="1">
    <source>
        <dbReference type="SAM" id="Phobius"/>
    </source>
</evidence>
<dbReference type="PANTHER" id="PTHR40465:SF1">
    <property type="entry name" value="DUF6534 DOMAIN-CONTAINING PROTEIN"/>
    <property type="match status" value="1"/>
</dbReference>
<accession>A0A0C2XKX3</accession>
<feature type="transmembrane region" description="Helical" evidence="1">
    <location>
        <begin position="12"/>
        <end position="36"/>
    </location>
</feature>
<keyword evidence="1" id="KW-0472">Membrane</keyword>
<dbReference type="Proteomes" id="UP000053424">
    <property type="component" value="Unassembled WGS sequence"/>
</dbReference>
<feature type="transmembrane region" description="Helical" evidence="1">
    <location>
        <begin position="203"/>
        <end position="223"/>
    </location>
</feature>
<keyword evidence="1" id="KW-1133">Transmembrane helix</keyword>
<dbReference type="OrthoDB" id="3270417at2759"/>
<feature type="domain" description="DUF6534" evidence="2">
    <location>
        <begin position="170"/>
        <end position="255"/>
    </location>
</feature>
<feature type="transmembrane region" description="Helical" evidence="1">
    <location>
        <begin position="229"/>
        <end position="249"/>
    </location>
</feature>
<dbReference type="PANTHER" id="PTHR40465">
    <property type="entry name" value="CHROMOSOME 1, WHOLE GENOME SHOTGUN SEQUENCE"/>
    <property type="match status" value="1"/>
</dbReference>
<dbReference type="STRING" id="686832.A0A0C2XKX3"/>
<evidence type="ECO:0000259" key="2">
    <source>
        <dbReference type="Pfam" id="PF20152"/>
    </source>
</evidence>
<evidence type="ECO:0000313" key="4">
    <source>
        <dbReference type="Proteomes" id="UP000053424"/>
    </source>
</evidence>
<name>A0A0C2XKX3_HEBCY</name>
<gene>
    <name evidence="3" type="ORF">M413DRAFT_447869</name>
</gene>
<feature type="transmembrane region" description="Helical" evidence="1">
    <location>
        <begin position="160"/>
        <end position="183"/>
    </location>
</feature>
<feature type="transmembrane region" description="Helical" evidence="1">
    <location>
        <begin position="129"/>
        <end position="148"/>
    </location>
</feature>
<reference evidence="3 4" key="1">
    <citation type="submission" date="2014-04" db="EMBL/GenBank/DDBJ databases">
        <authorList>
            <consortium name="DOE Joint Genome Institute"/>
            <person name="Kuo A."/>
            <person name="Gay G."/>
            <person name="Dore J."/>
            <person name="Kohler A."/>
            <person name="Nagy L.G."/>
            <person name="Floudas D."/>
            <person name="Copeland A."/>
            <person name="Barry K.W."/>
            <person name="Cichocki N."/>
            <person name="Veneault-Fourrey C."/>
            <person name="LaButti K."/>
            <person name="Lindquist E.A."/>
            <person name="Lipzen A."/>
            <person name="Lundell T."/>
            <person name="Morin E."/>
            <person name="Murat C."/>
            <person name="Sun H."/>
            <person name="Tunlid A."/>
            <person name="Henrissat B."/>
            <person name="Grigoriev I.V."/>
            <person name="Hibbett D.S."/>
            <person name="Martin F."/>
            <person name="Nordberg H.P."/>
            <person name="Cantor M.N."/>
            <person name="Hua S.X."/>
        </authorList>
    </citation>
    <scope>NUCLEOTIDE SEQUENCE [LARGE SCALE GENOMIC DNA]</scope>
    <source>
        <strain evidence="4">h7</strain>
    </source>
</reference>
<dbReference type="HOGENOM" id="CLU_046025_5_3_1"/>
<keyword evidence="4" id="KW-1185">Reference proteome</keyword>
<feature type="transmembrane region" description="Helical" evidence="1">
    <location>
        <begin position="64"/>
        <end position="88"/>
    </location>
</feature>
<organism evidence="3 4">
    <name type="scientific">Hebeloma cylindrosporum</name>
    <dbReference type="NCBI Taxonomy" id="76867"/>
    <lineage>
        <taxon>Eukaryota</taxon>
        <taxon>Fungi</taxon>
        <taxon>Dikarya</taxon>
        <taxon>Basidiomycota</taxon>
        <taxon>Agaricomycotina</taxon>
        <taxon>Agaricomycetes</taxon>
        <taxon>Agaricomycetidae</taxon>
        <taxon>Agaricales</taxon>
        <taxon>Agaricineae</taxon>
        <taxon>Hymenogastraceae</taxon>
        <taxon>Hebeloma</taxon>
    </lineage>
</organism>
<dbReference type="AlphaFoldDB" id="A0A0C2XKX3"/>
<keyword evidence="1" id="KW-0812">Transmembrane</keyword>
<sequence>MAIPVTLDNTIGIAFLGLSASCLLIGISIVQTHLYYHNYPKDWMFQKVAVRIVAKLTRKENPNIITPSSTLAALHTVFTIHAMYFYLIDNFGNPKASNRRLTLMVIMVQTLYGLRVWKLGKHFSRFWPAVVVVVVAGGWVAMIDAFGQKDFSNLDSMKKIIYATFATATGIDFVIAIAMCYYLNRSRTSFAGTNNKIFIVMRYVLITGFLTSACSLSTLITYATMPDNLVFIGIDLLLPNLYANSYIAMLNARKSMNESETSGSDVSKALNIRAGTTVRTDFGNLHSMDDKMSPVRSMMDFLREANSLEAEKGTAKFTSSAFSNAYDLEREIPPKHVEISVHRTEGRE</sequence>
<evidence type="ECO:0000313" key="3">
    <source>
        <dbReference type="EMBL" id="KIM38408.1"/>
    </source>
</evidence>
<dbReference type="InterPro" id="IPR045339">
    <property type="entry name" value="DUF6534"/>
</dbReference>
<dbReference type="Pfam" id="PF20152">
    <property type="entry name" value="DUF6534"/>
    <property type="match status" value="1"/>
</dbReference>